<feature type="transmembrane region" description="Helical" evidence="1">
    <location>
        <begin position="26"/>
        <end position="45"/>
    </location>
</feature>
<evidence type="ECO:0000256" key="1">
    <source>
        <dbReference type="SAM" id="Phobius"/>
    </source>
</evidence>
<protein>
    <submittedName>
        <fullName evidence="2">DUF3267 domain-containing protein</fullName>
    </submittedName>
</protein>
<organism evidence="2 3">
    <name type="scientific">Ohessyouella blattaphilus</name>
    <dbReference type="NCBI Taxonomy" id="2949333"/>
    <lineage>
        <taxon>Bacteria</taxon>
        <taxon>Bacillati</taxon>
        <taxon>Bacillota</taxon>
        <taxon>Clostridia</taxon>
        <taxon>Lachnospirales</taxon>
        <taxon>Lachnospiraceae</taxon>
        <taxon>Ohessyouella</taxon>
    </lineage>
</organism>
<name>A0ABT1EGE5_9FIRM</name>
<dbReference type="InterPro" id="IPR021683">
    <property type="entry name" value="DUF3267"/>
</dbReference>
<dbReference type="RefSeq" id="WP_262068644.1">
    <property type="nucleotide sequence ID" value="NZ_JAMXOC010000006.1"/>
</dbReference>
<feature type="transmembrane region" description="Helical" evidence="1">
    <location>
        <begin position="114"/>
        <end position="135"/>
    </location>
</feature>
<keyword evidence="1" id="KW-1133">Transmembrane helix</keyword>
<keyword evidence="1" id="KW-0812">Transmembrane</keyword>
<sequence length="187" mass="20824">MTEEDYLSAGYEKEEQIISIVQANKMAFVTAGPFVVLEFIIWLGVFRLPLGLKLSHAFGLLLLYMLTIPIHEGLHGLGFLPFVKNGAQSIKFGFMKEYLTPYCHCREGLKPRAYLFALLLPFAVLGIGTFIIGLLTQEPLFLWLSALSLLSAGGDTTIAVLLRKYLSLPDCFIKDHVSECGFVAYVK</sequence>
<keyword evidence="3" id="KW-1185">Reference proteome</keyword>
<gene>
    <name evidence="2" type="ORF">NK118_05790</name>
</gene>
<reference evidence="2 3" key="1">
    <citation type="journal article" date="2022" name="Genome Biol. Evol.">
        <title>Host diet, physiology and behaviors set the stage for Lachnospiraceae cladogenesis.</title>
        <authorList>
            <person name="Vera-Ponce De Leon A."/>
            <person name="Schneider M."/>
            <person name="Jahnes B.C."/>
            <person name="Sadowski V."/>
            <person name="Camuy-Velez L.A."/>
            <person name="Duan J."/>
            <person name="Sabree Z.L."/>
        </authorList>
    </citation>
    <scope>NUCLEOTIDE SEQUENCE [LARGE SCALE GENOMIC DNA]</scope>
    <source>
        <strain evidence="2 3">PAL227</strain>
    </source>
</reference>
<evidence type="ECO:0000313" key="2">
    <source>
        <dbReference type="EMBL" id="MCP1109763.1"/>
    </source>
</evidence>
<dbReference type="Proteomes" id="UP001523565">
    <property type="component" value="Unassembled WGS sequence"/>
</dbReference>
<evidence type="ECO:0000313" key="3">
    <source>
        <dbReference type="Proteomes" id="UP001523565"/>
    </source>
</evidence>
<dbReference type="EMBL" id="JAMZFV010000006">
    <property type="protein sequence ID" value="MCP1109763.1"/>
    <property type="molecule type" value="Genomic_DNA"/>
</dbReference>
<accession>A0ABT1EGE5</accession>
<comment type="caution">
    <text evidence="2">The sequence shown here is derived from an EMBL/GenBank/DDBJ whole genome shotgun (WGS) entry which is preliminary data.</text>
</comment>
<feature type="transmembrane region" description="Helical" evidence="1">
    <location>
        <begin position="141"/>
        <end position="162"/>
    </location>
</feature>
<proteinExistence type="predicted"/>
<dbReference type="Pfam" id="PF11667">
    <property type="entry name" value="DUF3267"/>
    <property type="match status" value="1"/>
</dbReference>
<keyword evidence="1" id="KW-0472">Membrane</keyword>
<feature type="transmembrane region" description="Helical" evidence="1">
    <location>
        <begin position="57"/>
        <end position="83"/>
    </location>
</feature>